<evidence type="ECO:0000313" key="8">
    <source>
        <dbReference type="Proteomes" id="UP001603857"/>
    </source>
</evidence>
<protein>
    <recommendedName>
        <fullName evidence="6">TIR domain-containing protein</fullName>
    </recommendedName>
</protein>
<dbReference type="InterPro" id="IPR032675">
    <property type="entry name" value="LRR_dom_sf"/>
</dbReference>
<dbReference type="SUPFAM" id="SSF46785">
    <property type="entry name" value="Winged helix' DNA-binding domain"/>
    <property type="match status" value="1"/>
</dbReference>
<keyword evidence="8" id="KW-1185">Reference proteome</keyword>
<gene>
    <name evidence="7" type="ORF">Fmac_032144</name>
</gene>
<dbReference type="SUPFAM" id="SSF52058">
    <property type="entry name" value="L domain-like"/>
    <property type="match status" value="1"/>
</dbReference>
<dbReference type="Pfam" id="PF00931">
    <property type="entry name" value="NB-ARC"/>
    <property type="match status" value="1"/>
</dbReference>
<dbReference type="SUPFAM" id="SSF52540">
    <property type="entry name" value="P-loop containing nucleoside triphosphate hydrolases"/>
    <property type="match status" value="1"/>
</dbReference>
<accession>A0ABD1L422</accession>
<dbReference type="SMART" id="SM00382">
    <property type="entry name" value="AAA"/>
    <property type="match status" value="1"/>
</dbReference>
<dbReference type="Pfam" id="PF01582">
    <property type="entry name" value="TIR"/>
    <property type="match status" value="1"/>
</dbReference>
<evidence type="ECO:0000313" key="7">
    <source>
        <dbReference type="EMBL" id="KAL2318268.1"/>
    </source>
</evidence>
<dbReference type="PANTHER" id="PTHR11017:SF560">
    <property type="entry name" value="RESISTANCE PROTEIN (TIR-NBS-LRR CLASS), PUTATIVE-RELATED"/>
    <property type="match status" value="1"/>
</dbReference>
<dbReference type="Gene3D" id="3.80.10.10">
    <property type="entry name" value="Ribonuclease Inhibitor"/>
    <property type="match status" value="1"/>
</dbReference>
<evidence type="ECO:0000256" key="2">
    <source>
        <dbReference type="ARBA" id="ARBA00022737"/>
    </source>
</evidence>
<dbReference type="InterPro" id="IPR000157">
    <property type="entry name" value="TIR_dom"/>
</dbReference>
<dbReference type="Gene3D" id="3.40.50.300">
    <property type="entry name" value="P-loop containing nucleotide triphosphate hydrolases"/>
    <property type="match status" value="1"/>
</dbReference>
<name>A0ABD1L422_9FABA</name>
<dbReference type="PANTHER" id="PTHR11017">
    <property type="entry name" value="LEUCINE-RICH REPEAT-CONTAINING PROTEIN"/>
    <property type="match status" value="1"/>
</dbReference>
<sequence>MEFGSSTPSSTRADPKGKYDVFLSFRGKDVREGFVSHLYAALEAAKIKTFRDNEDLLEGKMLLEELIEAIQGSQIAIVVFSKSYAESTWCLRELEKIIECRRLVLPVFYDIDPSDVLRQKGDFGKALKAAAQKKFSGGHLKSLLYRWSCTLTKVANFAGWDARNFKDEARLVRCIVDEILAKLDYQVLPITQFPVGLESRLKEVTEFIETRSSEVCVIGIWGMGGCGKTTLAKALYNQIHPTFMAKSFVEDIREICKKNSRGHDHLQERLLSDIVETHVKIQSIGKATAMIKRRLFEKKCLIVLDDVNEMDQLHLCENYGWFGRGTVIIITTRDLRLLKLIQVDCVYKMEKMDENESLELFSWHAFGEAKPREDFNELARNVIAYCGGLPLALQVLGSYLFGQTSKEVWESLSAKLKKIPNHDVQKKLRISYEDLDDMVKDIFLDICCFFIGEDRAYVTNILNGCGLHADIGITILIERSLIKIEKNNKIAMHCLFRDMGREVIREGSRMELGKRSRLWFEGDVLEVLAKNTGTEAIEGLALKLNLTNRDFFIKADAFKGMKSLRLLRLDHAQLTGDYGYLPKQLRWLSWKGFPLKYIPSKFYLERAIAIDLKHSNLRLAWKEPRDLVWLKFLNLSHSKYLKETPDFSKLPNLEMLILKDCPRLSKVHKSIGGLRNLITLNLTGCKNLANLPRRAYKLKSVKRLILSGSLKINKLEEDIGQMESLTTLIAKNTAVTQVPFSIVRSKSIGYVSLCGYEGFSHNVFPSIIQSWMSPKMNPLPRIHSFSGTSSSLVSMDLQNNNLGDLASMLNNLSSLRSVLVQCETESQLSEQLRTILDVAYGVNFIEFEITSYTLQKISNHYQRSCLIGIGCYEAVFNTLNDSISKKWIRMIAVDGYCTCRDGTLGLQAQLHALPKSTPSRRGGYLQRDSNAQAEEKTTRLGLGGGRGLDAEPQFRRRLRGELVNLGLGEGRGEDNETRPWRKAEG</sequence>
<feature type="region of interest" description="Disordered" evidence="5">
    <location>
        <begin position="915"/>
        <end position="952"/>
    </location>
</feature>
<comment type="caution">
    <text evidence="7">The sequence shown here is derived from an EMBL/GenBank/DDBJ whole genome shotgun (WGS) entry which is preliminary data.</text>
</comment>
<dbReference type="PRINTS" id="PR00364">
    <property type="entry name" value="DISEASERSIST"/>
</dbReference>
<dbReference type="PROSITE" id="PS50104">
    <property type="entry name" value="TIR"/>
    <property type="match status" value="1"/>
</dbReference>
<evidence type="ECO:0000256" key="4">
    <source>
        <dbReference type="ARBA" id="ARBA00023027"/>
    </source>
</evidence>
<evidence type="ECO:0000256" key="5">
    <source>
        <dbReference type="SAM" id="MobiDB-lite"/>
    </source>
</evidence>
<dbReference type="FunFam" id="3.40.50.10140:FF:000007">
    <property type="entry name" value="Disease resistance protein (TIR-NBS-LRR class)"/>
    <property type="match status" value="1"/>
</dbReference>
<dbReference type="InterPro" id="IPR035897">
    <property type="entry name" value="Toll_tir_struct_dom_sf"/>
</dbReference>
<dbReference type="SMART" id="SM00255">
    <property type="entry name" value="TIR"/>
    <property type="match status" value="1"/>
</dbReference>
<evidence type="ECO:0000259" key="6">
    <source>
        <dbReference type="PROSITE" id="PS50104"/>
    </source>
</evidence>
<dbReference type="InterPro" id="IPR058192">
    <property type="entry name" value="WHD_ROQ1-like"/>
</dbReference>
<dbReference type="SUPFAM" id="SSF52200">
    <property type="entry name" value="Toll/Interleukin receptor TIR domain"/>
    <property type="match status" value="1"/>
</dbReference>
<keyword evidence="1" id="KW-0433">Leucine-rich repeat</keyword>
<evidence type="ECO:0000256" key="3">
    <source>
        <dbReference type="ARBA" id="ARBA00022821"/>
    </source>
</evidence>
<dbReference type="InterPro" id="IPR002182">
    <property type="entry name" value="NB-ARC"/>
</dbReference>
<feature type="region of interest" description="Disordered" evidence="5">
    <location>
        <begin position="965"/>
        <end position="985"/>
    </location>
</feature>
<dbReference type="Gene3D" id="1.10.8.430">
    <property type="entry name" value="Helical domain of apoptotic protease-activating factors"/>
    <property type="match status" value="1"/>
</dbReference>
<dbReference type="GO" id="GO:0006952">
    <property type="term" value="P:defense response"/>
    <property type="evidence" value="ECO:0007669"/>
    <property type="project" value="UniProtKB-KW"/>
</dbReference>
<dbReference type="InterPro" id="IPR003593">
    <property type="entry name" value="AAA+_ATPase"/>
</dbReference>
<keyword evidence="3" id="KW-0611">Plant defense</keyword>
<dbReference type="AlphaFoldDB" id="A0ABD1L422"/>
<dbReference type="Proteomes" id="UP001603857">
    <property type="component" value="Unassembled WGS sequence"/>
</dbReference>
<proteinExistence type="predicted"/>
<feature type="domain" description="TIR" evidence="6">
    <location>
        <begin position="17"/>
        <end position="183"/>
    </location>
</feature>
<dbReference type="Pfam" id="PF23282">
    <property type="entry name" value="WHD_ROQ1"/>
    <property type="match status" value="1"/>
</dbReference>
<dbReference type="InterPro" id="IPR042197">
    <property type="entry name" value="Apaf_helical"/>
</dbReference>
<keyword evidence="4" id="KW-0520">NAD</keyword>
<reference evidence="7 8" key="1">
    <citation type="submission" date="2024-08" db="EMBL/GenBank/DDBJ databases">
        <title>Insights into the chromosomal genome structure of Flemingia macrophylla.</title>
        <authorList>
            <person name="Ding Y."/>
            <person name="Zhao Y."/>
            <person name="Bi W."/>
            <person name="Wu M."/>
            <person name="Zhao G."/>
            <person name="Gong Y."/>
            <person name="Li W."/>
            <person name="Zhang P."/>
        </authorList>
    </citation>
    <scope>NUCLEOTIDE SEQUENCE [LARGE SCALE GENOMIC DNA]</scope>
    <source>
        <strain evidence="7">DYQJB</strain>
        <tissue evidence="7">Leaf</tissue>
    </source>
</reference>
<dbReference type="InterPro" id="IPR036390">
    <property type="entry name" value="WH_DNA-bd_sf"/>
</dbReference>
<dbReference type="Gene3D" id="3.40.50.10140">
    <property type="entry name" value="Toll/interleukin-1 receptor homology (TIR) domain"/>
    <property type="match status" value="1"/>
</dbReference>
<dbReference type="InterPro" id="IPR044974">
    <property type="entry name" value="Disease_R_plants"/>
</dbReference>
<keyword evidence="2" id="KW-0677">Repeat</keyword>
<dbReference type="InterPro" id="IPR027417">
    <property type="entry name" value="P-loop_NTPase"/>
</dbReference>
<organism evidence="7 8">
    <name type="scientific">Flemingia macrophylla</name>
    <dbReference type="NCBI Taxonomy" id="520843"/>
    <lineage>
        <taxon>Eukaryota</taxon>
        <taxon>Viridiplantae</taxon>
        <taxon>Streptophyta</taxon>
        <taxon>Embryophyta</taxon>
        <taxon>Tracheophyta</taxon>
        <taxon>Spermatophyta</taxon>
        <taxon>Magnoliopsida</taxon>
        <taxon>eudicotyledons</taxon>
        <taxon>Gunneridae</taxon>
        <taxon>Pentapetalae</taxon>
        <taxon>rosids</taxon>
        <taxon>fabids</taxon>
        <taxon>Fabales</taxon>
        <taxon>Fabaceae</taxon>
        <taxon>Papilionoideae</taxon>
        <taxon>50 kb inversion clade</taxon>
        <taxon>NPAAA clade</taxon>
        <taxon>indigoferoid/millettioid clade</taxon>
        <taxon>Phaseoleae</taxon>
        <taxon>Flemingia</taxon>
    </lineage>
</organism>
<feature type="compositionally biased region" description="Basic and acidic residues" evidence="5">
    <location>
        <begin position="970"/>
        <end position="985"/>
    </location>
</feature>
<dbReference type="EMBL" id="JBGMDY010000011">
    <property type="protein sequence ID" value="KAL2318268.1"/>
    <property type="molecule type" value="Genomic_DNA"/>
</dbReference>
<evidence type="ECO:0000256" key="1">
    <source>
        <dbReference type="ARBA" id="ARBA00022614"/>
    </source>
</evidence>